<sequence length="209" mass="22714">MDSSTALPGSWSSTYLGASYVHVSDLNRSSVGPLLGAAPLGLESATADKPSSAETRSEVPEYIRRRQRDVTELLASAAGTISHYATRPRAGDEGSRARGLLRQQKTEDHPKHLDSASVVECEEDDESSTVMGSEDARDAAEHGKKDDVEEAGEEQHSAMPEIGLTNAPALRRNILLRWIIVVLYTILAPSILPLWVVLMYYMLGSSGFF</sequence>
<feature type="region of interest" description="Disordered" evidence="1">
    <location>
        <begin position="103"/>
        <end position="160"/>
    </location>
</feature>
<protein>
    <submittedName>
        <fullName evidence="3">Uncharacterized protein</fullName>
    </submittedName>
</protein>
<evidence type="ECO:0000256" key="2">
    <source>
        <dbReference type="SAM" id="Phobius"/>
    </source>
</evidence>
<name>A0A167QY06_CALVF</name>
<dbReference type="Proteomes" id="UP000076738">
    <property type="component" value="Unassembled WGS sequence"/>
</dbReference>
<keyword evidence="2" id="KW-1133">Transmembrane helix</keyword>
<evidence type="ECO:0000313" key="3">
    <source>
        <dbReference type="EMBL" id="KZP00366.1"/>
    </source>
</evidence>
<feature type="compositionally biased region" description="Basic and acidic residues" evidence="1">
    <location>
        <begin position="104"/>
        <end position="114"/>
    </location>
</feature>
<feature type="compositionally biased region" description="Basic and acidic residues" evidence="1">
    <location>
        <begin position="134"/>
        <end position="147"/>
    </location>
</feature>
<keyword evidence="2" id="KW-0472">Membrane</keyword>
<evidence type="ECO:0000313" key="4">
    <source>
        <dbReference type="Proteomes" id="UP000076738"/>
    </source>
</evidence>
<gene>
    <name evidence="3" type="ORF">CALVIDRAFT_273529</name>
</gene>
<feature type="compositionally biased region" description="Basic and acidic residues" evidence="1">
    <location>
        <begin position="55"/>
        <end position="64"/>
    </location>
</feature>
<evidence type="ECO:0000256" key="1">
    <source>
        <dbReference type="SAM" id="MobiDB-lite"/>
    </source>
</evidence>
<reference evidence="3 4" key="1">
    <citation type="journal article" date="2016" name="Mol. Biol. Evol.">
        <title>Comparative Genomics of Early-Diverging Mushroom-Forming Fungi Provides Insights into the Origins of Lignocellulose Decay Capabilities.</title>
        <authorList>
            <person name="Nagy L.G."/>
            <person name="Riley R."/>
            <person name="Tritt A."/>
            <person name="Adam C."/>
            <person name="Daum C."/>
            <person name="Floudas D."/>
            <person name="Sun H."/>
            <person name="Yadav J.S."/>
            <person name="Pangilinan J."/>
            <person name="Larsson K.H."/>
            <person name="Matsuura K."/>
            <person name="Barry K."/>
            <person name="Labutti K."/>
            <person name="Kuo R."/>
            <person name="Ohm R.A."/>
            <person name="Bhattacharya S.S."/>
            <person name="Shirouzu T."/>
            <person name="Yoshinaga Y."/>
            <person name="Martin F.M."/>
            <person name="Grigoriev I.V."/>
            <person name="Hibbett D.S."/>
        </authorList>
    </citation>
    <scope>NUCLEOTIDE SEQUENCE [LARGE SCALE GENOMIC DNA]</scope>
    <source>
        <strain evidence="3 4">TUFC12733</strain>
    </source>
</reference>
<dbReference type="AlphaFoldDB" id="A0A167QY06"/>
<feature type="region of interest" description="Disordered" evidence="1">
    <location>
        <begin position="43"/>
        <end position="64"/>
    </location>
</feature>
<keyword evidence="4" id="KW-1185">Reference proteome</keyword>
<feature type="transmembrane region" description="Helical" evidence="2">
    <location>
        <begin position="178"/>
        <end position="203"/>
    </location>
</feature>
<accession>A0A167QY06</accession>
<dbReference type="EMBL" id="KV417269">
    <property type="protein sequence ID" value="KZP00366.1"/>
    <property type="molecule type" value="Genomic_DNA"/>
</dbReference>
<organism evidence="3 4">
    <name type="scientific">Calocera viscosa (strain TUFC12733)</name>
    <dbReference type="NCBI Taxonomy" id="1330018"/>
    <lineage>
        <taxon>Eukaryota</taxon>
        <taxon>Fungi</taxon>
        <taxon>Dikarya</taxon>
        <taxon>Basidiomycota</taxon>
        <taxon>Agaricomycotina</taxon>
        <taxon>Dacrymycetes</taxon>
        <taxon>Dacrymycetales</taxon>
        <taxon>Dacrymycetaceae</taxon>
        <taxon>Calocera</taxon>
    </lineage>
</organism>
<keyword evidence="2" id="KW-0812">Transmembrane</keyword>
<proteinExistence type="predicted"/>